<dbReference type="PANTHER" id="PTHR34184">
    <property type="entry name" value="UPF0718 PROTEIN YCGR"/>
    <property type="match status" value="1"/>
</dbReference>
<evidence type="ECO:0000256" key="3">
    <source>
        <dbReference type="ARBA" id="ARBA00022475"/>
    </source>
</evidence>
<keyword evidence="6 7" id="KW-0472">Membrane</keyword>
<dbReference type="Proteomes" id="UP000032120">
    <property type="component" value="Unassembled WGS sequence"/>
</dbReference>
<comment type="caution">
    <text evidence="8">The sequence shown here is derived from an EMBL/GenBank/DDBJ whole genome shotgun (WGS) entry which is preliminary data.</text>
</comment>
<dbReference type="InterPro" id="IPR005524">
    <property type="entry name" value="DUF318"/>
</dbReference>
<evidence type="ECO:0000256" key="5">
    <source>
        <dbReference type="ARBA" id="ARBA00022989"/>
    </source>
</evidence>
<dbReference type="GO" id="GO:0005886">
    <property type="term" value="C:plasma membrane"/>
    <property type="evidence" value="ECO:0007669"/>
    <property type="project" value="UniProtKB-SubCell"/>
</dbReference>
<name>A0A0D0I203_9MICO</name>
<dbReference type="Pfam" id="PF03773">
    <property type="entry name" value="ArsP_1"/>
    <property type="match status" value="1"/>
</dbReference>
<evidence type="ECO:0000256" key="6">
    <source>
        <dbReference type="ARBA" id="ARBA00023136"/>
    </source>
</evidence>
<dbReference type="EMBL" id="JXSQ01000001">
    <property type="protein sequence ID" value="KIP53766.1"/>
    <property type="molecule type" value="Genomic_DNA"/>
</dbReference>
<sequence>MSVALGRRSRAALAAAGVLALLLAVIALRAFMGGGDANLAAPLRDFATLSIAVFVESLPFVILGTLLSILVQIWIPASWLDRALPRRPVLRRAALSLLGVVLPVCECGNVPLARGLLMRGFSPAEAVTFLLAAPVLNPVTILTTYHAFGWESGILVARVLGGFVIANLLGWWLSTHPRPETMLTQGFRASCDHAQADHGGKVSKSASALVAETSALLPALAVGSALAGAVQVGVPRGVLVALGGHPLWSVLALLALAFVVSICSNVDAFFVLSLSASFLPGSIVAFLLFGAMTDLKMVALLRTTFTTRTIVLLVALTAGCSTAIGWGVNLVS</sequence>
<keyword evidence="3" id="KW-1003">Cell membrane</keyword>
<dbReference type="RefSeq" id="WP_042542513.1">
    <property type="nucleotide sequence ID" value="NZ_JXSQ01000001.1"/>
</dbReference>
<keyword evidence="9" id="KW-1185">Reference proteome</keyword>
<evidence type="ECO:0000256" key="4">
    <source>
        <dbReference type="ARBA" id="ARBA00022692"/>
    </source>
</evidence>
<proteinExistence type="inferred from homology"/>
<gene>
    <name evidence="8" type="ORF">SD72_00770</name>
</gene>
<evidence type="ECO:0000256" key="7">
    <source>
        <dbReference type="SAM" id="Phobius"/>
    </source>
</evidence>
<feature type="transmembrane region" description="Helical" evidence="7">
    <location>
        <begin position="51"/>
        <end position="75"/>
    </location>
</feature>
<feature type="transmembrane region" description="Helical" evidence="7">
    <location>
        <begin position="95"/>
        <end position="114"/>
    </location>
</feature>
<keyword evidence="5 7" id="KW-1133">Transmembrane helix</keyword>
<feature type="transmembrane region" description="Helical" evidence="7">
    <location>
        <begin position="310"/>
        <end position="328"/>
    </location>
</feature>
<evidence type="ECO:0000313" key="8">
    <source>
        <dbReference type="EMBL" id="KIP53766.1"/>
    </source>
</evidence>
<feature type="transmembrane region" description="Helical" evidence="7">
    <location>
        <begin position="155"/>
        <end position="173"/>
    </location>
</feature>
<dbReference type="AlphaFoldDB" id="A0A0D0I203"/>
<dbReference type="InterPro" id="IPR052923">
    <property type="entry name" value="UPF0718"/>
</dbReference>
<comment type="similarity">
    <text evidence="2">Belongs to the UPF0718 family.</text>
</comment>
<feature type="transmembrane region" description="Helical" evidence="7">
    <location>
        <begin position="246"/>
        <end position="262"/>
    </location>
</feature>
<dbReference type="PANTHER" id="PTHR34184:SF4">
    <property type="entry name" value="UPF0718 PROTEIN YCGR"/>
    <property type="match status" value="1"/>
</dbReference>
<keyword evidence="4 7" id="KW-0812">Transmembrane</keyword>
<evidence type="ECO:0000256" key="1">
    <source>
        <dbReference type="ARBA" id="ARBA00004651"/>
    </source>
</evidence>
<feature type="transmembrane region" description="Helical" evidence="7">
    <location>
        <begin position="215"/>
        <end position="234"/>
    </location>
</feature>
<feature type="transmembrane region" description="Helical" evidence="7">
    <location>
        <begin position="268"/>
        <end position="289"/>
    </location>
</feature>
<comment type="subcellular location">
    <subcellularLocation>
        <location evidence="1">Cell membrane</location>
        <topology evidence="1">Multi-pass membrane protein</topology>
    </subcellularLocation>
</comment>
<evidence type="ECO:0000313" key="9">
    <source>
        <dbReference type="Proteomes" id="UP000032120"/>
    </source>
</evidence>
<feature type="transmembrane region" description="Helical" evidence="7">
    <location>
        <begin position="126"/>
        <end position="148"/>
    </location>
</feature>
<protein>
    <submittedName>
        <fullName evidence="8">Permease</fullName>
    </submittedName>
</protein>
<organism evidence="8 9">
    <name type="scientific">Leucobacter komagatae</name>
    <dbReference type="NCBI Taxonomy" id="55969"/>
    <lineage>
        <taxon>Bacteria</taxon>
        <taxon>Bacillati</taxon>
        <taxon>Actinomycetota</taxon>
        <taxon>Actinomycetes</taxon>
        <taxon>Micrococcales</taxon>
        <taxon>Microbacteriaceae</taxon>
        <taxon>Leucobacter</taxon>
    </lineage>
</organism>
<reference evidence="8 9" key="1">
    <citation type="submission" date="2015-01" db="EMBL/GenBank/DDBJ databases">
        <title>Draft genome sequence of Leucobacter komagatae strain VKM ST2845.</title>
        <authorList>
            <person name="Karlyshev A.V."/>
            <person name="Kudryashova E.B."/>
        </authorList>
    </citation>
    <scope>NUCLEOTIDE SEQUENCE [LARGE SCALE GENOMIC DNA]</scope>
    <source>
        <strain evidence="8 9">VKM ST2845</strain>
    </source>
</reference>
<evidence type="ECO:0000256" key="2">
    <source>
        <dbReference type="ARBA" id="ARBA00006386"/>
    </source>
</evidence>
<accession>A0A0D0I203</accession>